<proteinExistence type="predicted"/>
<evidence type="ECO:0000313" key="2">
    <source>
        <dbReference type="EMBL" id="MBP2436703.1"/>
    </source>
</evidence>
<reference evidence="2 3" key="1">
    <citation type="submission" date="2021-03" db="EMBL/GenBank/DDBJ databases">
        <title>Sequencing the genomes of 1000 actinobacteria strains.</title>
        <authorList>
            <person name="Klenk H.-P."/>
        </authorList>
    </citation>
    <scope>NUCLEOTIDE SEQUENCE [LARGE SCALE GENOMIC DNA]</scope>
    <source>
        <strain evidence="2 3">DSM 24221</strain>
    </source>
</reference>
<dbReference type="Proteomes" id="UP001519362">
    <property type="component" value="Unassembled WGS sequence"/>
</dbReference>
<protein>
    <submittedName>
        <fullName evidence="2">Uncharacterized protein</fullName>
    </submittedName>
</protein>
<dbReference type="RefSeq" id="WP_241244934.1">
    <property type="nucleotide sequence ID" value="NZ_CP049253.1"/>
</dbReference>
<sequence length="63" mass="6665">MTTGFRIDVAPTGSSSGGSAGRVLVKTDDFGAIDVPYELIELPWPPPATLRALTADDHAAPWR</sequence>
<keyword evidence="3" id="KW-1185">Reference proteome</keyword>
<dbReference type="EMBL" id="JAGIOL010000001">
    <property type="protein sequence ID" value="MBP2436703.1"/>
    <property type="molecule type" value="Genomic_DNA"/>
</dbReference>
<name>A0ABS4ZI60_9MICO</name>
<evidence type="ECO:0000313" key="3">
    <source>
        <dbReference type="Proteomes" id="UP001519362"/>
    </source>
</evidence>
<evidence type="ECO:0000256" key="1">
    <source>
        <dbReference type="SAM" id="MobiDB-lite"/>
    </source>
</evidence>
<organism evidence="2 3">
    <name type="scientific">Microbacterium amylolyticum</name>
    <dbReference type="NCBI Taxonomy" id="936337"/>
    <lineage>
        <taxon>Bacteria</taxon>
        <taxon>Bacillati</taxon>
        <taxon>Actinomycetota</taxon>
        <taxon>Actinomycetes</taxon>
        <taxon>Micrococcales</taxon>
        <taxon>Microbacteriaceae</taxon>
        <taxon>Microbacterium</taxon>
    </lineage>
</organism>
<accession>A0ABS4ZI60</accession>
<gene>
    <name evidence="2" type="ORF">JOF34_001289</name>
</gene>
<feature type="region of interest" description="Disordered" evidence="1">
    <location>
        <begin position="1"/>
        <end position="21"/>
    </location>
</feature>
<comment type="caution">
    <text evidence="2">The sequence shown here is derived from an EMBL/GenBank/DDBJ whole genome shotgun (WGS) entry which is preliminary data.</text>
</comment>